<accession>A0ABD3E6G0</accession>
<keyword evidence="2" id="KW-1185">Reference proteome</keyword>
<reference evidence="2" key="1">
    <citation type="journal article" date="2024" name="IScience">
        <title>Strigolactones Initiate the Formation of Haustorium-like Structures in Castilleja.</title>
        <authorList>
            <person name="Buerger M."/>
            <person name="Peterson D."/>
            <person name="Chory J."/>
        </authorList>
    </citation>
    <scope>NUCLEOTIDE SEQUENCE [LARGE SCALE GENOMIC DNA]</scope>
</reference>
<gene>
    <name evidence="1" type="ORF">CASFOL_006145</name>
</gene>
<sequence>MSTAALSRQDSVILLPGSPSRFYDYLATIPDILLPLGKTKGSLEIVNFSDNGEQNSESKIFMSDAKFGEYVGYLVKTNGRLEIVNFPDGDEQNSESKIIMFSCQKHGIHKSKKHEDMWVHVRNILVEMYDMVGAPNLSTYKALLAGFVKLDSSTK</sequence>
<proteinExistence type="predicted"/>
<dbReference type="Proteomes" id="UP001632038">
    <property type="component" value="Unassembled WGS sequence"/>
</dbReference>
<dbReference type="AlphaFoldDB" id="A0ABD3E6G0"/>
<protein>
    <submittedName>
        <fullName evidence="1">Uncharacterized protein</fullName>
    </submittedName>
</protein>
<evidence type="ECO:0000313" key="2">
    <source>
        <dbReference type="Proteomes" id="UP001632038"/>
    </source>
</evidence>
<organism evidence="1 2">
    <name type="scientific">Castilleja foliolosa</name>
    <dbReference type="NCBI Taxonomy" id="1961234"/>
    <lineage>
        <taxon>Eukaryota</taxon>
        <taxon>Viridiplantae</taxon>
        <taxon>Streptophyta</taxon>
        <taxon>Embryophyta</taxon>
        <taxon>Tracheophyta</taxon>
        <taxon>Spermatophyta</taxon>
        <taxon>Magnoliopsida</taxon>
        <taxon>eudicotyledons</taxon>
        <taxon>Gunneridae</taxon>
        <taxon>Pentapetalae</taxon>
        <taxon>asterids</taxon>
        <taxon>lamiids</taxon>
        <taxon>Lamiales</taxon>
        <taxon>Orobanchaceae</taxon>
        <taxon>Pedicularideae</taxon>
        <taxon>Castillejinae</taxon>
        <taxon>Castilleja</taxon>
    </lineage>
</organism>
<dbReference type="EMBL" id="JAVIJP010000007">
    <property type="protein sequence ID" value="KAL3649742.1"/>
    <property type="molecule type" value="Genomic_DNA"/>
</dbReference>
<evidence type="ECO:0000313" key="1">
    <source>
        <dbReference type="EMBL" id="KAL3649742.1"/>
    </source>
</evidence>
<name>A0ABD3E6G0_9LAMI</name>
<comment type="caution">
    <text evidence="1">The sequence shown here is derived from an EMBL/GenBank/DDBJ whole genome shotgun (WGS) entry which is preliminary data.</text>
</comment>